<gene>
    <name evidence="1" type="ORF">GCM10010345_71240</name>
</gene>
<organism evidence="1 2">
    <name type="scientific">Streptomyces canarius</name>
    <dbReference type="NCBI Taxonomy" id="285453"/>
    <lineage>
        <taxon>Bacteria</taxon>
        <taxon>Bacillati</taxon>
        <taxon>Actinomycetota</taxon>
        <taxon>Actinomycetes</taxon>
        <taxon>Kitasatosporales</taxon>
        <taxon>Streptomycetaceae</taxon>
        <taxon>Streptomyces</taxon>
    </lineage>
</organism>
<accession>A0ABQ3D9F1</accession>
<name>A0ABQ3D9F1_9ACTN</name>
<evidence type="ECO:0000313" key="1">
    <source>
        <dbReference type="EMBL" id="GHA56504.1"/>
    </source>
</evidence>
<dbReference type="EMBL" id="BMVN01000037">
    <property type="protein sequence ID" value="GHA56504.1"/>
    <property type="molecule type" value="Genomic_DNA"/>
</dbReference>
<protein>
    <submittedName>
        <fullName evidence="1">Uncharacterized protein</fullName>
    </submittedName>
</protein>
<keyword evidence="2" id="KW-1185">Reference proteome</keyword>
<proteinExistence type="predicted"/>
<evidence type="ECO:0000313" key="2">
    <source>
        <dbReference type="Proteomes" id="UP000653644"/>
    </source>
</evidence>
<dbReference type="Proteomes" id="UP000653644">
    <property type="component" value="Unassembled WGS sequence"/>
</dbReference>
<reference evidence="2" key="1">
    <citation type="journal article" date="2019" name="Int. J. Syst. Evol. Microbiol.">
        <title>The Global Catalogue of Microorganisms (GCM) 10K type strain sequencing project: providing services to taxonomists for standard genome sequencing and annotation.</title>
        <authorList>
            <consortium name="The Broad Institute Genomics Platform"/>
            <consortium name="The Broad Institute Genome Sequencing Center for Infectious Disease"/>
            <person name="Wu L."/>
            <person name="Ma J."/>
        </authorList>
    </citation>
    <scope>NUCLEOTIDE SEQUENCE [LARGE SCALE GENOMIC DNA]</scope>
    <source>
        <strain evidence="2">JCM 4733</strain>
    </source>
</reference>
<sequence length="100" mass="10710">MKYGDKFTAEDTASDGYSAVVYWTNYLWDGSSWRPYRTGGCLNSAGAGTKATCNYDFYENTSTNAYGAKGSQLAFQACTYDSPTDTVASCGAVRTAVNDG</sequence>
<comment type="caution">
    <text evidence="1">The sequence shown here is derived from an EMBL/GenBank/DDBJ whole genome shotgun (WGS) entry which is preliminary data.</text>
</comment>